<organism evidence="1 2">
    <name type="scientific">Somion occarium</name>
    <dbReference type="NCBI Taxonomy" id="3059160"/>
    <lineage>
        <taxon>Eukaryota</taxon>
        <taxon>Fungi</taxon>
        <taxon>Dikarya</taxon>
        <taxon>Basidiomycota</taxon>
        <taxon>Agaricomycotina</taxon>
        <taxon>Agaricomycetes</taxon>
        <taxon>Polyporales</taxon>
        <taxon>Cerrenaceae</taxon>
        <taxon>Somion</taxon>
    </lineage>
</organism>
<dbReference type="EMBL" id="OZ037949">
    <property type="protein sequence ID" value="CAL1711723.1"/>
    <property type="molecule type" value="Genomic_DNA"/>
</dbReference>
<proteinExistence type="predicted"/>
<sequence length="532" mass="60154">MSLAALTSTMNNVQLQETRSSVLSPSVAPSAINSLLLPELLALAIEIYVSDFHESFHSPLRRPCMVPFYAWIRVTHVCHYWREVALATPRIWRHVALLREPCLREMLARSKQASLTVYAMFIYKDELWQFTKMLNSVLAETHRIKQIEIDMRELELASTFADTPAPQLRSATVYGRGSYSLPLPAWFQVPALETLSLSTLTAKDVLPLLRPSLKSLALTSVGSMNCMMTISDLRDALQRTPLLRRLRLTDAVKGVAMPTGIYNGCLPSSMRISLHQLEDISIIGHSNGFSAISLLSSFILPSHIDFCLIFYDLYYLDTAGPILDCINQNVVEGVRNPFHSIHVSAYRGGRFQFTAESPLPTERKLLGDRVSAKLTVGFSMYANDAEEWLQYLFRTLPCSDVLKITVGDFITFSADIWRTSFGSATRLETLQVIEQASVTVPEVLFSDESNESNEPITIIFPSLRHLILWRCRFNVEEPTIYLDRLIAALQRRRESGFKLEELTLRQCSCVNEELVERLSGVVESVHWDAVKL</sequence>
<dbReference type="Proteomes" id="UP001497453">
    <property type="component" value="Chromosome 6"/>
</dbReference>
<evidence type="ECO:0008006" key="3">
    <source>
        <dbReference type="Google" id="ProtNLM"/>
    </source>
</evidence>
<reference evidence="2" key="1">
    <citation type="submission" date="2024-04" db="EMBL/GenBank/DDBJ databases">
        <authorList>
            <person name="Shaw F."/>
            <person name="Minotto A."/>
        </authorList>
    </citation>
    <scope>NUCLEOTIDE SEQUENCE [LARGE SCALE GENOMIC DNA]</scope>
</reference>
<evidence type="ECO:0000313" key="2">
    <source>
        <dbReference type="Proteomes" id="UP001497453"/>
    </source>
</evidence>
<protein>
    <recommendedName>
        <fullName evidence="3">F-box domain-containing protein</fullName>
    </recommendedName>
</protein>
<gene>
    <name evidence="1" type="ORF">GFSPODELE1_LOCUS8471</name>
</gene>
<dbReference type="InterPro" id="IPR032675">
    <property type="entry name" value="LRR_dom_sf"/>
</dbReference>
<accession>A0ABP1DV79</accession>
<evidence type="ECO:0000313" key="1">
    <source>
        <dbReference type="EMBL" id="CAL1711723.1"/>
    </source>
</evidence>
<keyword evidence="2" id="KW-1185">Reference proteome</keyword>
<name>A0ABP1DV79_9APHY</name>
<dbReference type="Gene3D" id="3.80.10.10">
    <property type="entry name" value="Ribonuclease Inhibitor"/>
    <property type="match status" value="1"/>
</dbReference>